<dbReference type="EMBL" id="FCON02000111">
    <property type="protein sequence ID" value="SAL81962.1"/>
    <property type="molecule type" value="Genomic_DNA"/>
</dbReference>
<keyword evidence="3" id="KW-1185">Reference proteome</keyword>
<proteinExistence type="predicted"/>
<sequence>MPVRRATSSTAPTEGALLGLNVRLVCLPSLRMARKVVFDGKTVELERLVAPTGCMRESTHDRGAWRAILAPLFRCSTDQVYRRCIRVQETERHPNRDVERGARRPRCTRQQERVEPADRSGHPLQCSSVDKGLAHGEAEQRLRTVGRNAIGGMHARLSYHRGGVEESADWFKRRAHASCRVSPIAGTAFAIRR</sequence>
<accession>A0A158KLF1</accession>
<organism evidence="2 3">
    <name type="scientific">Caballeronia choica</name>
    <dbReference type="NCBI Taxonomy" id="326476"/>
    <lineage>
        <taxon>Bacteria</taxon>
        <taxon>Pseudomonadati</taxon>
        <taxon>Pseudomonadota</taxon>
        <taxon>Betaproteobacteria</taxon>
        <taxon>Burkholderiales</taxon>
        <taxon>Burkholderiaceae</taxon>
        <taxon>Caballeronia</taxon>
    </lineage>
</organism>
<evidence type="ECO:0000313" key="3">
    <source>
        <dbReference type="Proteomes" id="UP000054770"/>
    </source>
</evidence>
<gene>
    <name evidence="2" type="ORF">AWB68_06330</name>
</gene>
<evidence type="ECO:0000313" key="2">
    <source>
        <dbReference type="EMBL" id="SAL81962.1"/>
    </source>
</evidence>
<protein>
    <submittedName>
        <fullName evidence="2">Uncharacterized protein</fullName>
    </submittedName>
</protein>
<feature type="region of interest" description="Disordered" evidence="1">
    <location>
        <begin position="94"/>
        <end position="130"/>
    </location>
</feature>
<comment type="caution">
    <text evidence="2">The sequence shown here is derived from an EMBL/GenBank/DDBJ whole genome shotgun (WGS) entry which is preliminary data.</text>
</comment>
<evidence type="ECO:0000256" key="1">
    <source>
        <dbReference type="SAM" id="MobiDB-lite"/>
    </source>
</evidence>
<name>A0A158KLF1_9BURK</name>
<reference evidence="2" key="1">
    <citation type="submission" date="2016-01" db="EMBL/GenBank/DDBJ databases">
        <authorList>
            <person name="Peeters C."/>
        </authorList>
    </citation>
    <scope>NUCLEOTIDE SEQUENCE [LARGE SCALE GENOMIC DNA]</scope>
    <source>
        <strain evidence="2">LMG 22940</strain>
    </source>
</reference>
<feature type="compositionally biased region" description="Basic and acidic residues" evidence="1">
    <location>
        <begin position="109"/>
        <end position="121"/>
    </location>
</feature>
<dbReference type="Proteomes" id="UP000054770">
    <property type="component" value="Unassembled WGS sequence"/>
</dbReference>
<dbReference type="AlphaFoldDB" id="A0A158KLF1"/>